<dbReference type="EMBL" id="CAJOBS010011734">
    <property type="protein sequence ID" value="CAF4946254.1"/>
    <property type="molecule type" value="Genomic_DNA"/>
</dbReference>
<keyword evidence="3" id="KW-0863">Zinc-finger</keyword>
<comment type="subcellular location">
    <subcellularLocation>
        <location evidence="1">Nucleus</location>
    </subcellularLocation>
</comment>
<keyword evidence="4" id="KW-0862">Zinc</keyword>
<keyword evidence="5" id="KW-0539">Nucleus</keyword>
<evidence type="ECO:0000313" key="7">
    <source>
        <dbReference type="EMBL" id="CAF4946254.1"/>
    </source>
</evidence>
<evidence type="ECO:0000313" key="8">
    <source>
        <dbReference type="Proteomes" id="UP000663838"/>
    </source>
</evidence>
<dbReference type="Proteomes" id="UP000663865">
    <property type="component" value="Unassembled WGS sequence"/>
</dbReference>
<reference evidence="7" key="1">
    <citation type="submission" date="2021-02" db="EMBL/GenBank/DDBJ databases">
        <authorList>
            <person name="Nowell W R."/>
        </authorList>
    </citation>
    <scope>NUCLEOTIDE SEQUENCE</scope>
</reference>
<evidence type="ECO:0000256" key="2">
    <source>
        <dbReference type="ARBA" id="ARBA00022723"/>
    </source>
</evidence>
<dbReference type="GO" id="GO:0005634">
    <property type="term" value="C:nucleus"/>
    <property type="evidence" value="ECO:0007669"/>
    <property type="project" value="UniProtKB-SubCell"/>
</dbReference>
<dbReference type="AlphaFoldDB" id="A0A821XND4"/>
<evidence type="ECO:0000256" key="5">
    <source>
        <dbReference type="ARBA" id="ARBA00023242"/>
    </source>
</evidence>
<proteinExistence type="predicted"/>
<name>A0A821XND4_9BILA</name>
<evidence type="ECO:0000256" key="3">
    <source>
        <dbReference type="ARBA" id="ARBA00022771"/>
    </source>
</evidence>
<dbReference type="GO" id="GO:0008270">
    <property type="term" value="F:zinc ion binding"/>
    <property type="evidence" value="ECO:0007669"/>
    <property type="project" value="UniProtKB-KW"/>
</dbReference>
<evidence type="ECO:0000313" key="6">
    <source>
        <dbReference type="EMBL" id="CAF3790922.1"/>
    </source>
</evidence>
<dbReference type="Proteomes" id="UP000663838">
    <property type="component" value="Unassembled WGS sequence"/>
</dbReference>
<feature type="non-terminal residue" evidence="7">
    <location>
        <position position="237"/>
    </location>
</feature>
<dbReference type="EMBL" id="CAJNYV010005932">
    <property type="protein sequence ID" value="CAF3790922.1"/>
    <property type="molecule type" value="Genomic_DNA"/>
</dbReference>
<accession>A0A821XND4</accession>
<comment type="caution">
    <text evidence="7">The sequence shown here is derived from an EMBL/GenBank/DDBJ whole genome shotgun (WGS) entry which is preliminary data.</text>
</comment>
<dbReference type="InterPro" id="IPR012337">
    <property type="entry name" value="RNaseH-like_sf"/>
</dbReference>
<evidence type="ECO:0000256" key="4">
    <source>
        <dbReference type="ARBA" id="ARBA00022833"/>
    </source>
</evidence>
<dbReference type="SUPFAM" id="SSF53098">
    <property type="entry name" value="Ribonuclease H-like"/>
    <property type="match status" value="1"/>
</dbReference>
<evidence type="ECO:0000256" key="1">
    <source>
        <dbReference type="ARBA" id="ARBA00004123"/>
    </source>
</evidence>
<protein>
    <submittedName>
        <fullName evidence="7">Uncharacterized protein</fullName>
    </submittedName>
</protein>
<gene>
    <name evidence="6" type="ORF">KIK155_LOCUS31868</name>
    <name evidence="7" type="ORF">TOA249_LOCUS33645</name>
</gene>
<sequence length="237" mass="26729">SPTTSKITKQLTLTESLDKKKLWDINDNRAVKIHKRIGEMIALDIQPYSIVEDIGFRKLIQDICPNYEIPSRTYFSQKVVPGIYDNVFQSVKAHLDTANYISLTTDIWTSNNSNAAFLSMTGHWLSDEFYQQRAVLRVIHFPESHTGQNISEYIHKGLATFKIQRNKIHAVVRDNGANMVAGIRESGLKSMSLQLCIHDSIFSQKSVKDILASCGTLASHFHHSPSAAAKLETIQEQ</sequence>
<dbReference type="InterPro" id="IPR052035">
    <property type="entry name" value="ZnF_BED_domain_contain"/>
</dbReference>
<feature type="non-terminal residue" evidence="7">
    <location>
        <position position="1"/>
    </location>
</feature>
<dbReference type="PANTHER" id="PTHR46481">
    <property type="entry name" value="ZINC FINGER BED DOMAIN-CONTAINING PROTEIN 4"/>
    <property type="match status" value="1"/>
</dbReference>
<organism evidence="7 8">
    <name type="scientific">Rotaria socialis</name>
    <dbReference type="NCBI Taxonomy" id="392032"/>
    <lineage>
        <taxon>Eukaryota</taxon>
        <taxon>Metazoa</taxon>
        <taxon>Spiralia</taxon>
        <taxon>Gnathifera</taxon>
        <taxon>Rotifera</taxon>
        <taxon>Eurotatoria</taxon>
        <taxon>Bdelloidea</taxon>
        <taxon>Philodinida</taxon>
        <taxon>Philodinidae</taxon>
        <taxon>Rotaria</taxon>
    </lineage>
</organism>
<dbReference type="SUPFAM" id="SSF140996">
    <property type="entry name" value="Hermes dimerisation domain"/>
    <property type="match status" value="1"/>
</dbReference>
<dbReference type="PANTHER" id="PTHR46481:SF10">
    <property type="entry name" value="ZINC FINGER BED DOMAIN-CONTAINING PROTEIN 39"/>
    <property type="match status" value="1"/>
</dbReference>
<keyword evidence="2" id="KW-0479">Metal-binding</keyword>